<keyword evidence="2 8" id="KW-0813">Transport</keyword>
<reference evidence="11" key="1">
    <citation type="journal article" date="2019" name="Int. J. Syst. Evol. Microbiol.">
        <title>The Global Catalogue of Microorganisms (GCM) 10K type strain sequencing project: providing services to taxonomists for standard genome sequencing and annotation.</title>
        <authorList>
            <consortium name="The Broad Institute Genomics Platform"/>
            <consortium name="The Broad Institute Genome Sequencing Center for Infectious Disease"/>
            <person name="Wu L."/>
            <person name="Ma J."/>
        </authorList>
    </citation>
    <scope>NUCLEOTIDE SEQUENCE [LARGE SCALE GENOMIC DNA]</scope>
    <source>
        <strain evidence="11">CGMCC 1.19062</strain>
    </source>
</reference>
<evidence type="ECO:0000256" key="7">
    <source>
        <dbReference type="ARBA" id="ARBA00023136"/>
    </source>
</evidence>
<feature type="transmembrane region" description="Helical" evidence="8">
    <location>
        <begin position="145"/>
        <end position="168"/>
    </location>
</feature>
<dbReference type="Pfam" id="PF00528">
    <property type="entry name" value="BPD_transp_1"/>
    <property type="match status" value="1"/>
</dbReference>
<evidence type="ECO:0000256" key="4">
    <source>
        <dbReference type="ARBA" id="ARBA00022519"/>
    </source>
</evidence>
<comment type="caution">
    <text evidence="10">The sequence shown here is derived from an EMBL/GenBank/DDBJ whole genome shotgun (WGS) entry which is preliminary data.</text>
</comment>
<keyword evidence="5 8" id="KW-0812">Transmembrane</keyword>
<feature type="transmembrane region" description="Helical" evidence="8">
    <location>
        <begin position="292"/>
        <end position="317"/>
    </location>
</feature>
<organism evidence="10 11">
    <name type="scientific">Lacibacterium aquatile</name>
    <dbReference type="NCBI Taxonomy" id="1168082"/>
    <lineage>
        <taxon>Bacteria</taxon>
        <taxon>Pseudomonadati</taxon>
        <taxon>Pseudomonadota</taxon>
        <taxon>Alphaproteobacteria</taxon>
        <taxon>Rhodospirillales</taxon>
        <taxon>Rhodospirillaceae</taxon>
    </lineage>
</organism>
<feature type="transmembrane region" description="Helical" evidence="8">
    <location>
        <begin position="337"/>
        <end position="357"/>
    </location>
</feature>
<keyword evidence="3" id="KW-1003">Cell membrane</keyword>
<protein>
    <submittedName>
        <fullName evidence="10">ABC transporter permease</fullName>
    </submittedName>
</protein>
<name>A0ABW5DRS1_9PROT</name>
<evidence type="ECO:0000313" key="10">
    <source>
        <dbReference type="EMBL" id="MFD2262621.1"/>
    </source>
</evidence>
<evidence type="ECO:0000256" key="6">
    <source>
        <dbReference type="ARBA" id="ARBA00022989"/>
    </source>
</evidence>
<feature type="domain" description="ABC transmembrane type-1" evidence="9">
    <location>
        <begin position="333"/>
        <end position="534"/>
    </location>
</feature>
<evidence type="ECO:0000256" key="1">
    <source>
        <dbReference type="ARBA" id="ARBA00004429"/>
    </source>
</evidence>
<dbReference type="InterPro" id="IPR035906">
    <property type="entry name" value="MetI-like_sf"/>
</dbReference>
<keyword evidence="7 8" id="KW-0472">Membrane</keyword>
<gene>
    <name evidence="10" type="ORF">ACFSM5_06955</name>
</gene>
<dbReference type="PROSITE" id="PS50928">
    <property type="entry name" value="ABC_TM1"/>
    <property type="match status" value="2"/>
</dbReference>
<feature type="domain" description="ABC transmembrane type-1" evidence="9">
    <location>
        <begin position="57"/>
        <end position="263"/>
    </location>
</feature>
<dbReference type="SUPFAM" id="SSF161098">
    <property type="entry name" value="MetI-like"/>
    <property type="match status" value="2"/>
</dbReference>
<comment type="similarity">
    <text evidence="8">Belongs to the binding-protein-dependent transport system permease family.</text>
</comment>
<dbReference type="CDD" id="cd06261">
    <property type="entry name" value="TM_PBP2"/>
    <property type="match status" value="2"/>
</dbReference>
<keyword evidence="6 8" id="KW-1133">Transmembrane helix</keyword>
<keyword evidence="4" id="KW-0997">Cell inner membrane</keyword>
<accession>A0ABW5DRS1</accession>
<feature type="transmembrane region" description="Helical" evidence="8">
    <location>
        <begin position="377"/>
        <end position="395"/>
    </location>
</feature>
<dbReference type="RefSeq" id="WP_379875578.1">
    <property type="nucleotide sequence ID" value="NZ_JBHUIP010000004.1"/>
</dbReference>
<evidence type="ECO:0000256" key="2">
    <source>
        <dbReference type="ARBA" id="ARBA00022448"/>
    </source>
</evidence>
<feature type="transmembrane region" description="Helical" evidence="8">
    <location>
        <begin position="189"/>
        <end position="211"/>
    </location>
</feature>
<feature type="transmembrane region" description="Helical" evidence="8">
    <location>
        <begin position="243"/>
        <end position="262"/>
    </location>
</feature>
<evidence type="ECO:0000259" key="9">
    <source>
        <dbReference type="PROSITE" id="PS50928"/>
    </source>
</evidence>
<evidence type="ECO:0000256" key="8">
    <source>
        <dbReference type="RuleBase" id="RU363032"/>
    </source>
</evidence>
<dbReference type="EMBL" id="JBHUIP010000004">
    <property type="protein sequence ID" value="MFD2262621.1"/>
    <property type="molecule type" value="Genomic_DNA"/>
</dbReference>
<evidence type="ECO:0000256" key="5">
    <source>
        <dbReference type="ARBA" id="ARBA00022692"/>
    </source>
</evidence>
<proteinExistence type="inferred from homology"/>
<feature type="transmembrane region" description="Helical" evidence="8">
    <location>
        <begin position="95"/>
        <end position="113"/>
    </location>
</feature>
<feature type="transmembrane region" description="Helical" evidence="8">
    <location>
        <begin position="518"/>
        <end position="538"/>
    </location>
</feature>
<dbReference type="PANTHER" id="PTHR43357:SF3">
    <property type="entry name" value="FE(3+)-TRANSPORT SYSTEM PERMEASE PROTEIN FBPB 2"/>
    <property type="match status" value="1"/>
</dbReference>
<sequence length="551" mass="58839">MSLPSRISAPGVGAWGGIAFLIAGLVGLPIATVLLYLFIPAWDVWSHLAQTVLGDYLLNTLGLIVGVASGVALIGVGTAWLVTMCEIPGRRWLEWLLLLPLSTPAYVVAYAYTGLFDIAGPVQTVLRSLTGWEVGDYWFPEIRSLGGAILVLTLVLYPYVYLLTRAAFIEQSVCVLEAGRVLGRRPARCFFEIALPLARPAIVGGVALALMESLSDFGTVQYFAVDNFTTGIYRTWLGLGEQAAAVQLAAILLLFVLLLLVLERRSRRGGVQHTSVRYRALPRFTLSKRAGWGAFAVCALVVFVGFLQPVGMLLSWAVQTAPQMVDGRFWSATWNSLGLAVGGALLAVGCALCLGYARRLAPSRSVFAASRIASLGYALPGLVVAVGILIPLGWLDQQLNAAWGTGLLLSGTVVALLFAYTVRFLAVAYNAVDASLAKVAPSMDMAARALGRSPRRMLIEIHTPLLRPTLLAAGLLVFVDVMKELPATLILRPFNFDTLALHIYALAADERLADCAPAAVLLVAVGILPVILLSRALAGARPGHTKEGPSL</sequence>
<comment type="subcellular location">
    <subcellularLocation>
        <location evidence="1">Cell inner membrane</location>
        <topology evidence="1">Multi-pass membrane protein</topology>
    </subcellularLocation>
    <subcellularLocation>
        <location evidence="8">Cell membrane</location>
        <topology evidence="8">Multi-pass membrane protein</topology>
    </subcellularLocation>
</comment>
<evidence type="ECO:0000313" key="11">
    <source>
        <dbReference type="Proteomes" id="UP001597295"/>
    </source>
</evidence>
<feature type="transmembrane region" description="Helical" evidence="8">
    <location>
        <begin position="401"/>
        <end position="420"/>
    </location>
</feature>
<dbReference type="PANTHER" id="PTHR43357">
    <property type="entry name" value="INNER MEMBRANE ABC TRANSPORTER PERMEASE PROTEIN YDCV"/>
    <property type="match status" value="1"/>
</dbReference>
<dbReference type="Gene3D" id="1.10.3720.10">
    <property type="entry name" value="MetI-like"/>
    <property type="match status" value="2"/>
</dbReference>
<keyword evidence="11" id="KW-1185">Reference proteome</keyword>
<evidence type="ECO:0000256" key="3">
    <source>
        <dbReference type="ARBA" id="ARBA00022475"/>
    </source>
</evidence>
<dbReference type="Proteomes" id="UP001597295">
    <property type="component" value="Unassembled WGS sequence"/>
</dbReference>
<dbReference type="InterPro" id="IPR000515">
    <property type="entry name" value="MetI-like"/>
</dbReference>
<feature type="transmembrane region" description="Helical" evidence="8">
    <location>
        <begin position="12"/>
        <end position="39"/>
    </location>
</feature>
<feature type="transmembrane region" description="Helical" evidence="8">
    <location>
        <begin position="59"/>
        <end position="83"/>
    </location>
</feature>